<feature type="transmembrane region" description="Helical" evidence="7">
    <location>
        <begin position="82"/>
        <end position="102"/>
    </location>
</feature>
<dbReference type="Proteomes" id="UP000317369">
    <property type="component" value="Chromosome"/>
</dbReference>
<dbReference type="PANTHER" id="PTHR30193">
    <property type="entry name" value="ABC TRANSPORTER PERMEASE PROTEIN"/>
    <property type="match status" value="1"/>
</dbReference>
<feature type="transmembrane region" description="Helical" evidence="7">
    <location>
        <begin position="369"/>
        <end position="390"/>
    </location>
</feature>
<feature type="transmembrane region" description="Helical" evidence="7">
    <location>
        <begin position="281"/>
        <end position="298"/>
    </location>
</feature>
<reference evidence="9 10" key="1">
    <citation type="submission" date="2019-02" db="EMBL/GenBank/DDBJ databases">
        <title>Deep-cultivation of Planctomycetes and their phenomic and genomic characterization uncovers novel biology.</title>
        <authorList>
            <person name="Wiegand S."/>
            <person name="Jogler M."/>
            <person name="Boedeker C."/>
            <person name="Pinto D."/>
            <person name="Vollmers J."/>
            <person name="Rivas-Marin E."/>
            <person name="Kohn T."/>
            <person name="Peeters S.H."/>
            <person name="Heuer A."/>
            <person name="Rast P."/>
            <person name="Oberbeckmann S."/>
            <person name="Bunk B."/>
            <person name="Jeske O."/>
            <person name="Meyerdierks A."/>
            <person name="Storesund J.E."/>
            <person name="Kallscheuer N."/>
            <person name="Luecker S."/>
            <person name="Lage O.M."/>
            <person name="Pohl T."/>
            <person name="Merkel B.J."/>
            <person name="Hornburger P."/>
            <person name="Mueller R.-W."/>
            <person name="Bruemmer F."/>
            <person name="Labrenz M."/>
            <person name="Spormann A.M."/>
            <person name="Op den Camp H."/>
            <person name="Overmann J."/>
            <person name="Amann R."/>
            <person name="Jetten M.S.M."/>
            <person name="Mascher T."/>
            <person name="Medema M.H."/>
            <person name="Devos D.P."/>
            <person name="Kaster A.-K."/>
            <person name="Ovreas L."/>
            <person name="Rohde M."/>
            <person name="Galperin M.Y."/>
            <person name="Jogler C."/>
        </authorList>
    </citation>
    <scope>NUCLEOTIDE SEQUENCE [LARGE SCALE GENOMIC DNA]</scope>
    <source>
        <strain evidence="9 10">KS4</strain>
    </source>
</reference>
<evidence type="ECO:0000259" key="8">
    <source>
        <dbReference type="PROSITE" id="PS50928"/>
    </source>
</evidence>
<keyword evidence="2 7" id="KW-0813">Transport</keyword>
<feature type="transmembrane region" description="Helical" evidence="7">
    <location>
        <begin position="256"/>
        <end position="275"/>
    </location>
</feature>
<protein>
    <submittedName>
        <fullName evidence="9">Lactose transport system permease protein LacF</fullName>
    </submittedName>
</protein>
<feature type="transmembrane region" description="Helical" evidence="7">
    <location>
        <begin position="12"/>
        <end position="40"/>
    </location>
</feature>
<keyword evidence="3" id="KW-1003">Cell membrane</keyword>
<evidence type="ECO:0000256" key="1">
    <source>
        <dbReference type="ARBA" id="ARBA00004651"/>
    </source>
</evidence>
<dbReference type="InterPro" id="IPR035906">
    <property type="entry name" value="MetI-like_sf"/>
</dbReference>
<evidence type="ECO:0000256" key="3">
    <source>
        <dbReference type="ARBA" id="ARBA00022475"/>
    </source>
</evidence>
<dbReference type="RefSeq" id="WP_200761581.1">
    <property type="nucleotide sequence ID" value="NZ_CP036425.1"/>
</dbReference>
<evidence type="ECO:0000313" key="10">
    <source>
        <dbReference type="Proteomes" id="UP000317369"/>
    </source>
</evidence>
<dbReference type="KEGG" id="pcor:KS4_10170"/>
<proteinExistence type="inferred from homology"/>
<feature type="domain" description="ABC transmembrane type-1" evidence="8">
    <location>
        <begin position="276"/>
        <end position="494"/>
    </location>
</feature>
<feature type="transmembrane region" description="Helical" evidence="7">
    <location>
        <begin position="227"/>
        <end position="244"/>
    </location>
</feature>
<dbReference type="InterPro" id="IPR051393">
    <property type="entry name" value="ABC_transporter_permease"/>
</dbReference>
<feature type="transmembrane region" description="Helical" evidence="7">
    <location>
        <begin position="171"/>
        <end position="188"/>
    </location>
</feature>
<dbReference type="Pfam" id="PF00528">
    <property type="entry name" value="BPD_transp_1"/>
    <property type="match status" value="1"/>
</dbReference>
<name>A0A517YRY3_9BACT</name>
<dbReference type="Gene3D" id="1.10.3720.10">
    <property type="entry name" value="MetI-like"/>
    <property type="match status" value="2"/>
</dbReference>
<feature type="transmembrane region" description="Helical" evidence="7">
    <location>
        <begin position="146"/>
        <end position="164"/>
    </location>
</feature>
<evidence type="ECO:0000256" key="7">
    <source>
        <dbReference type="RuleBase" id="RU363032"/>
    </source>
</evidence>
<feature type="transmembrane region" description="Helical" evidence="7">
    <location>
        <begin position="122"/>
        <end position="140"/>
    </location>
</feature>
<organism evidence="9 10">
    <name type="scientific">Poriferisphaera corsica</name>
    <dbReference type="NCBI Taxonomy" id="2528020"/>
    <lineage>
        <taxon>Bacteria</taxon>
        <taxon>Pseudomonadati</taxon>
        <taxon>Planctomycetota</taxon>
        <taxon>Phycisphaerae</taxon>
        <taxon>Phycisphaerales</taxon>
        <taxon>Phycisphaeraceae</taxon>
        <taxon>Poriferisphaera</taxon>
    </lineage>
</organism>
<evidence type="ECO:0000256" key="6">
    <source>
        <dbReference type="ARBA" id="ARBA00023136"/>
    </source>
</evidence>
<accession>A0A517YRY3</accession>
<keyword evidence="4 7" id="KW-0812">Transmembrane</keyword>
<dbReference type="AlphaFoldDB" id="A0A517YRY3"/>
<evidence type="ECO:0000256" key="2">
    <source>
        <dbReference type="ARBA" id="ARBA00022448"/>
    </source>
</evidence>
<dbReference type="EMBL" id="CP036425">
    <property type="protein sequence ID" value="QDU32978.1"/>
    <property type="molecule type" value="Genomic_DNA"/>
</dbReference>
<dbReference type="PROSITE" id="PS50928">
    <property type="entry name" value="ABC_TM1"/>
    <property type="match status" value="1"/>
</dbReference>
<gene>
    <name evidence="9" type="primary">lacF_1</name>
    <name evidence="9" type="ORF">KS4_10170</name>
</gene>
<dbReference type="GO" id="GO:0005886">
    <property type="term" value="C:plasma membrane"/>
    <property type="evidence" value="ECO:0007669"/>
    <property type="project" value="UniProtKB-SubCell"/>
</dbReference>
<evidence type="ECO:0000313" key="9">
    <source>
        <dbReference type="EMBL" id="QDU32978.1"/>
    </source>
</evidence>
<dbReference type="SUPFAM" id="SSF161098">
    <property type="entry name" value="MetI-like"/>
    <property type="match status" value="2"/>
</dbReference>
<comment type="similarity">
    <text evidence="7">Belongs to the binding-protein-dependent transport system permease family.</text>
</comment>
<dbReference type="InterPro" id="IPR000515">
    <property type="entry name" value="MetI-like"/>
</dbReference>
<dbReference type="GO" id="GO:0055085">
    <property type="term" value="P:transmembrane transport"/>
    <property type="evidence" value="ECO:0007669"/>
    <property type="project" value="InterPro"/>
</dbReference>
<evidence type="ECO:0000256" key="5">
    <source>
        <dbReference type="ARBA" id="ARBA00022989"/>
    </source>
</evidence>
<keyword evidence="10" id="KW-1185">Reference proteome</keyword>
<comment type="subcellular location">
    <subcellularLocation>
        <location evidence="1 7">Cell membrane</location>
        <topology evidence="1 7">Multi-pass membrane protein</topology>
    </subcellularLocation>
</comment>
<sequence length="504" mass="55284">MLNSKTKKNVLTGLAFLTPNICGVALFVVFPVVLSIYMAFSDWNLTKTNPFKENPDLNFIGVENFVRLFTEPEFFQYFKNTLFLMMGIPFGIGAALISAVLLSQNTRTDSHKVAKWLKQSAFVIISAVLGISVALMFIAGGSGMGMMTLLICLLGGIIFFGVMGGNTVYRTLFYLPSFTAGVPTYVLWKKLYNPRSGPINTTLQPVLDEVSELTAALPTGLFGSCRWIGYGIIVCLFAFGLRRLRGLWDDGEIGKTALIPVIGALVLPIVVASIWRYTSESSWVLAVSCGTVFVYQIGRMVINGRAFTCKDFDGFGNGILLTLGLMVLSFIVLGLSTMLYHLPGMVSDPIDPGLNAPNWLGDYAWAKPSMMIIGFWAAMGSNNMLLYLAALTNVPQQLYEAADIDGASRWARFWNVTWPQLAPTTFFIAVMSIIGGLQGGFEMARTLTNGGPAGATTPLSFFIYNEGFETGRLGYSAAIAWVLFLMIFSITLFNWKFGNRYVND</sequence>
<feature type="transmembrane region" description="Helical" evidence="7">
    <location>
        <begin position="473"/>
        <end position="495"/>
    </location>
</feature>
<dbReference type="CDD" id="cd06261">
    <property type="entry name" value="TM_PBP2"/>
    <property type="match status" value="1"/>
</dbReference>
<feature type="transmembrane region" description="Helical" evidence="7">
    <location>
        <begin position="421"/>
        <end position="441"/>
    </location>
</feature>
<feature type="transmembrane region" description="Helical" evidence="7">
    <location>
        <begin position="319"/>
        <end position="342"/>
    </location>
</feature>
<keyword evidence="6 7" id="KW-0472">Membrane</keyword>
<evidence type="ECO:0000256" key="4">
    <source>
        <dbReference type="ARBA" id="ARBA00022692"/>
    </source>
</evidence>
<keyword evidence="5 7" id="KW-1133">Transmembrane helix</keyword>
<dbReference type="PANTHER" id="PTHR30193:SF37">
    <property type="entry name" value="INNER MEMBRANE ABC TRANSPORTER PERMEASE PROTEIN YCJO"/>
    <property type="match status" value="1"/>
</dbReference>